<dbReference type="AlphaFoldDB" id="A0A1M6PHH6"/>
<dbReference type="OrthoDB" id="1786654at2"/>
<dbReference type="PANTHER" id="PTHR40278">
    <property type="entry name" value="DNA UTILIZATION PROTEIN HOFN"/>
    <property type="match status" value="1"/>
</dbReference>
<evidence type="ECO:0000256" key="1">
    <source>
        <dbReference type="SAM" id="Coils"/>
    </source>
</evidence>
<keyword evidence="2" id="KW-0472">Membrane</keyword>
<sequence>MYKVNLLPPELMGWQKKVDKRRLVMGALCSVLVGIMLLGYGRFLYNADNLRRQLQDVETELTQYQVAVANVQKLTVKKEQNEKTAAALQRIIETRRVWGSTLEDISLTMPVDLWLTGLQIVDDKTKLPQKSVTTAQPGNEVNQTTQAVTGNPTEQTITPNPPSVMIIEGKSGTTPSIGVFQKHLTNLIYFSSVQLENTEVSDEDGTFTFTIIAVLKESDRNAADSK</sequence>
<feature type="transmembrane region" description="Helical" evidence="2">
    <location>
        <begin position="23"/>
        <end position="45"/>
    </location>
</feature>
<feature type="coiled-coil region" evidence="1">
    <location>
        <begin position="47"/>
        <end position="74"/>
    </location>
</feature>
<gene>
    <name evidence="3" type="ORF">SAMN02745123_00589</name>
</gene>
<keyword evidence="2" id="KW-1133">Transmembrane helix</keyword>
<proteinExistence type="predicted"/>
<reference evidence="4" key="1">
    <citation type="submission" date="2016-11" db="EMBL/GenBank/DDBJ databases">
        <authorList>
            <person name="Varghese N."/>
            <person name="Submissions S."/>
        </authorList>
    </citation>
    <scope>NUCLEOTIDE SEQUENCE [LARGE SCALE GENOMIC DNA]</scope>
    <source>
        <strain evidence="4">DSM 10349</strain>
    </source>
</reference>
<dbReference type="Proteomes" id="UP000183997">
    <property type="component" value="Unassembled WGS sequence"/>
</dbReference>
<dbReference type="RefSeq" id="WP_072910783.1">
    <property type="nucleotide sequence ID" value="NZ_FRAR01000006.1"/>
</dbReference>
<keyword evidence="1" id="KW-0175">Coiled coil</keyword>
<organism evidence="3 4">
    <name type="scientific">Desulforamulus aeronauticus DSM 10349</name>
    <dbReference type="NCBI Taxonomy" id="1121421"/>
    <lineage>
        <taxon>Bacteria</taxon>
        <taxon>Bacillati</taxon>
        <taxon>Bacillota</taxon>
        <taxon>Clostridia</taxon>
        <taxon>Eubacteriales</taxon>
        <taxon>Peptococcaceae</taxon>
        <taxon>Desulforamulus</taxon>
    </lineage>
</organism>
<evidence type="ECO:0000256" key="2">
    <source>
        <dbReference type="SAM" id="Phobius"/>
    </source>
</evidence>
<protein>
    <recommendedName>
        <fullName evidence="5">Type IV pilus assembly protein PilN</fullName>
    </recommendedName>
</protein>
<name>A0A1M6PHH6_9FIRM</name>
<dbReference type="EMBL" id="FRAR01000006">
    <property type="protein sequence ID" value="SHK07396.1"/>
    <property type="molecule type" value="Genomic_DNA"/>
</dbReference>
<dbReference type="PANTHER" id="PTHR40278:SF1">
    <property type="entry name" value="DNA UTILIZATION PROTEIN HOFN"/>
    <property type="match status" value="1"/>
</dbReference>
<dbReference type="STRING" id="1121421.SAMN02745123_00589"/>
<evidence type="ECO:0008006" key="5">
    <source>
        <dbReference type="Google" id="ProtNLM"/>
    </source>
</evidence>
<evidence type="ECO:0000313" key="4">
    <source>
        <dbReference type="Proteomes" id="UP000183997"/>
    </source>
</evidence>
<accession>A0A1M6PHH6</accession>
<keyword evidence="2" id="KW-0812">Transmembrane</keyword>
<evidence type="ECO:0000313" key="3">
    <source>
        <dbReference type="EMBL" id="SHK07396.1"/>
    </source>
</evidence>
<dbReference type="InterPro" id="IPR052534">
    <property type="entry name" value="Extracell_DNA_Util/SecSys_Comp"/>
</dbReference>
<keyword evidence="4" id="KW-1185">Reference proteome</keyword>